<name>A0A7M7RE29_STRPU</name>
<keyword evidence="2" id="KW-0507">mRNA processing</keyword>
<dbReference type="InterPro" id="IPR050666">
    <property type="entry name" value="ESRP"/>
</dbReference>
<dbReference type="CDD" id="cd12254">
    <property type="entry name" value="RRM_hnRNPH_ESRPs_RBM12_like"/>
    <property type="match status" value="1"/>
</dbReference>
<feature type="domain" description="RRM" evidence="7">
    <location>
        <begin position="322"/>
        <end position="402"/>
    </location>
</feature>
<evidence type="ECO:0000256" key="5">
    <source>
        <dbReference type="ARBA" id="ARBA00023187"/>
    </source>
</evidence>
<accession>A0A7M7RE29</accession>
<dbReference type="Proteomes" id="UP000007110">
    <property type="component" value="Unassembled WGS sequence"/>
</dbReference>
<comment type="similarity">
    <text evidence="1">Belongs to the ESRP family.</text>
</comment>
<dbReference type="InParanoid" id="A0A7M7RE29"/>
<dbReference type="GO" id="GO:0000175">
    <property type="term" value="F:3'-5'-RNA exonuclease activity"/>
    <property type="evidence" value="ECO:0007669"/>
    <property type="project" value="InterPro"/>
</dbReference>
<dbReference type="SUPFAM" id="SSF53098">
    <property type="entry name" value="Ribonuclease H-like"/>
    <property type="match status" value="1"/>
</dbReference>
<reference evidence="9" key="1">
    <citation type="submission" date="2015-02" db="EMBL/GenBank/DDBJ databases">
        <title>Genome sequencing for Strongylocentrotus purpuratus.</title>
        <authorList>
            <person name="Murali S."/>
            <person name="Liu Y."/>
            <person name="Vee V."/>
            <person name="English A."/>
            <person name="Wang M."/>
            <person name="Skinner E."/>
            <person name="Han Y."/>
            <person name="Muzny D.M."/>
            <person name="Worley K.C."/>
            <person name="Gibbs R.A."/>
        </authorList>
    </citation>
    <scope>NUCLEOTIDE SEQUENCE</scope>
</reference>
<dbReference type="GO" id="GO:0003729">
    <property type="term" value="F:mRNA binding"/>
    <property type="evidence" value="ECO:0000318"/>
    <property type="project" value="GO_Central"/>
</dbReference>
<dbReference type="RefSeq" id="XP_792820.1">
    <property type="nucleotide sequence ID" value="XM_787727.5"/>
</dbReference>
<reference evidence="8" key="2">
    <citation type="submission" date="2021-01" db="UniProtKB">
        <authorList>
            <consortium name="EnsemblMetazoa"/>
        </authorList>
    </citation>
    <scope>IDENTIFICATION</scope>
</reference>
<dbReference type="InterPro" id="IPR047201">
    <property type="entry name" value="ERI-1_3'hExo-like"/>
</dbReference>
<evidence type="ECO:0000256" key="6">
    <source>
        <dbReference type="PROSITE-ProRule" id="PRU00176"/>
    </source>
</evidence>
<dbReference type="PANTHER" id="PTHR13976">
    <property type="entry name" value="HETEROGENEOUS NUCLEAR RIBONUCLEOPROTEIN-RELATED"/>
    <property type="match status" value="1"/>
</dbReference>
<keyword evidence="4 6" id="KW-0694">RNA-binding</keyword>
<dbReference type="Pfam" id="PF00076">
    <property type="entry name" value="RRM_1"/>
    <property type="match status" value="1"/>
</dbReference>
<dbReference type="InterPro" id="IPR012677">
    <property type="entry name" value="Nucleotide-bd_a/b_plait_sf"/>
</dbReference>
<dbReference type="GO" id="GO:0008380">
    <property type="term" value="P:RNA splicing"/>
    <property type="evidence" value="ECO:0007669"/>
    <property type="project" value="UniProtKB-KW"/>
</dbReference>
<dbReference type="GeneID" id="588026"/>
<dbReference type="Gene3D" id="3.30.70.330">
    <property type="match status" value="4"/>
</dbReference>
<evidence type="ECO:0000313" key="8">
    <source>
        <dbReference type="EnsemblMetazoa" id="XP_792820"/>
    </source>
</evidence>
<protein>
    <recommendedName>
        <fullName evidence="7">RRM domain-containing protein</fullName>
    </recommendedName>
</protein>
<dbReference type="EnsemblMetazoa" id="XM_787727">
    <property type="protein sequence ID" value="XP_792820"/>
    <property type="gene ID" value="LOC588026"/>
</dbReference>
<dbReference type="InterPro" id="IPR000504">
    <property type="entry name" value="RRM_dom"/>
</dbReference>
<evidence type="ECO:0000256" key="2">
    <source>
        <dbReference type="ARBA" id="ARBA00022664"/>
    </source>
</evidence>
<dbReference type="InterPro" id="IPR036397">
    <property type="entry name" value="RNaseH_sf"/>
</dbReference>
<dbReference type="SUPFAM" id="SSF54928">
    <property type="entry name" value="RNA-binding domain, RBD"/>
    <property type="match status" value="4"/>
</dbReference>
<dbReference type="AlphaFoldDB" id="A0A7M7RE29"/>
<dbReference type="GO" id="GO:0043484">
    <property type="term" value="P:regulation of RNA splicing"/>
    <property type="evidence" value="ECO:0000318"/>
    <property type="project" value="GO_Central"/>
</dbReference>
<dbReference type="PROSITE" id="PS50102">
    <property type="entry name" value="RRM"/>
    <property type="match status" value="1"/>
</dbReference>
<sequence>MAFNYLVIVFCTTAGRRGALLGTDEEDLVLLVSVVVDVETNKVVKFNQNYIRPENSELSDELCNTLSIRPDVITGAANLSRVLAELDNYLTTELVGEDGKTFCLLTDGQLHVRQCIHPQTTNKGIPIPEYFYNFFDLRKEFRRKYPNAPHITDVKDMATYLKIDVGNFNYTETGLDECRTMASIVTKMISDNHLFMKPDYVTKKYEPGTYDKTDSIPDDTAVKARGLPWQASDRDVFRFFKGLNIARGGVALCLNTHGRRNGEVMVHFESSEQRDMALQRHKHNLGKRYVEVFKATGDEFIRVAAGTSKEATLFLARDEGHIIVRMRGLPFTASEKDVVDFFGPEIPVAGGEEGILFVKQKNGKMTGDAFVLFASEDAVSKALSKHREYLGNRYIEIFRSTTAEVQQVLSRVQSEPIMADIPQQQVMPPMIPIPIHAMPPHHPHQPPPPPHPHFITAGVVRDCIRMRGLPYNASIEDIMLFLGEAAQFIRPHGVHMVLNLQGKPNGEAFIQMTSAERACLAAQTCHMKYMRERYVEVFQCSGEEMQMVLTSGMRNEKAQQPQINAISPTTPLHYPPPNHPHAQLTHPGHMPPVSAGGIMSTMQHMPGHANPHAAAVAAAAAAGLGHHQLPPGATFLHHQQQLMYVHPGFPSPPVSPTGHQLYYPGAATGNNAAAAALAAAQSNAMIRLRGLHTGATAQDVAKFFQGYGVPPESVQVSQNGEAVVPFSSQDIAVRALQDRQRQFSGKMELFVA</sequence>
<dbReference type="GO" id="GO:0005654">
    <property type="term" value="C:nucleoplasm"/>
    <property type="evidence" value="ECO:0000318"/>
    <property type="project" value="GO_Central"/>
</dbReference>
<evidence type="ECO:0000259" key="7">
    <source>
        <dbReference type="PROSITE" id="PS50102"/>
    </source>
</evidence>
<dbReference type="SMART" id="SM00360">
    <property type="entry name" value="RRM"/>
    <property type="match status" value="4"/>
</dbReference>
<dbReference type="InterPro" id="IPR012337">
    <property type="entry name" value="RNaseH-like_sf"/>
</dbReference>
<dbReference type="FunCoup" id="A0A7M7RE29">
    <property type="interactions" value="458"/>
</dbReference>
<keyword evidence="5" id="KW-0508">mRNA splicing</keyword>
<keyword evidence="3" id="KW-0677">Repeat</keyword>
<organism evidence="8 9">
    <name type="scientific">Strongylocentrotus purpuratus</name>
    <name type="common">Purple sea urchin</name>
    <dbReference type="NCBI Taxonomy" id="7668"/>
    <lineage>
        <taxon>Eukaryota</taxon>
        <taxon>Metazoa</taxon>
        <taxon>Echinodermata</taxon>
        <taxon>Eleutherozoa</taxon>
        <taxon>Echinozoa</taxon>
        <taxon>Echinoidea</taxon>
        <taxon>Euechinoidea</taxon>
        <taxon>Echinacea</taxon>
        <taxon>Camarodonta</taxon>
        <taxon>Echinidea</taxon>
        <taxon>Strongylocentrotidae</taxon>
        <taxon>Strongylocentrotus</taxon>
    </lineage>
</organism>
<dbReference type="InterPro" id="IPR035979">
    <property type="entry name" value="RBD_domain_sf"/>
</dbReference>
<evidence type="ECO:0000256" key="3">
    <source>
        <dbReference type="ARBA" id="ARBA00022737"/>
    </source>
</evidence>
<dbReference type="CDD" id="cd06133">
    <property type="entry name" value="ERI-1_3'hExo_like"/>
    <property type="match status" value="1"/>
</dbReference>
<keyword evidence="9" id="KW-1185">Reference proteome</keyword>
<dbReference type="OrthoDB" id="431068at2759"/>
<dbReference type="GO" id="GO:0006397">
    <property type="term" value="P:mRNA processing"/>
    <property type="evidence" value="ECO:0007669"/>
    <property type="project" value="UniProtKB-KW"/>
</dbReference>
<proteinExistence type="inferred from homology"/>
<dbReference type="Gene3D" id="3.30.420.10">
    <property type="entry name" value="Ribonuclease H-like superfamily/Ribonuclease H"/>
    <property type="match status" value="1"/>
</dbReference>
<evidence type="ECO:0000256" key="1">
    <source>
        <dbReference type="ARBA" id="ARBA00008866"/>
    </source>
</evidence>
<dbReference type="KEGG" id="spu:588026"/>
<evidence type="ECO:0000313" key="9">
    <source>
        <dbReference type="Proteomes" id="UP000007110"/>
    </source>
</evidence>
<dbReference type="GO" id="GO:1990904">
    <property type="term" value="C:ribonucleoprotein complex"/>
    <property type="evidence" value="ECO:0000318"/>
    <property type="project" value="GO_Central"/>
</dbReference>
<evidence type="ECO:0000256" key="4">
    <source>
        <dbReference type="ARBA" id="ARBA00022884"/>
    </source>
</evidence>
<dbReference type="OMA" id="FTLTFHV"/>